<evidence type="ECO:0000313" key="9">
    <source>
        <dbReference type="EMBL" id="SIS63050.1"/>
    </source>
</evidence>
<evidence type="ECO:0000256" key="7">
    <source>
        <dbReference type="SAM" id="Phobius"/>
    </source>
</evidence>
<dbReference type="EMBL" id="FTNZ01000016">
    <property type="protein sequence ID" value="SIS63050.1"/>
    <property type="molecule type" value="Genomic_DNA"/>
</dbReference>
<dbReference type="CDD" id="cd01127">
    <property type="entry name" value="TrwB_TraG_TraD_VirD4"/>
    <property type="match status" value="1"/>
</dbReference>
<dbReference type="STRING" id="112234.SAMN05421768_11614"/>
<feature type="transmembrane region" description="Helical" evidence="7">
    <location>
        <begin position="132"/>
        <end position="151"/>
    </location>
</feature>
<feature type="domain" description="Type IV secretion system coupling protein TraD DNA-binding" evidence="8">
    <location>
        <begin position="219"/>
        <end position="606"/>
    </location>
</feature>
<dbReference type="PANTHER" id="PTHR37937">
    <property type="entry name" value="CONJUGATIVE TRANSFER: DNA TRANSPORT"/>
    <property type="match status" value="1"/>
</dbReference>
<evidence type="ECO:0000256" key="2">
    <source>
        <dbReference type="ARBA" id="ARBA00022475"/>
    </source>
</evidence>
<dbReference type="InterPro" id="IPR051539">
    <property type="entry name" value="T4SS-coupling_protein"/>
</dbReference>
<evidence type="ECO:0000256" key="5">
    <source>
        <dbReference type="ARBA" id="ARBA00023136"/>
    </source>
</evidence>
<name>A0A1N7KNL3_9FLAO</name>
<evidence type="ECO:0000256" key="1">
    <source>
        <dbReference type="ARBA" id="ARBA00004651"/>
    </source>
</evidence>
<evidence type="ECO:0000313" key="10">
    <source>
        <dbReference type="Proteomes" id="UP000186106"/>
    </source>
</evidence>
<dbReference type="Gene3D" id="3.40.50.300">
    <property type="entry name" value="P-loop containing nucleotide triphosphate hydrolases"/>
    <property type="match status" value="1"/>
</dbReference>
<dbReference type="Proteomes" id="UP000186106">
    <property type="component" value="Unassembled WGS sequence"/>
</dbReference>
<feature type="transmembrane region" description="Helical" evidence="7">
    <location>
        <begin position="101"/>
        <end position="120"/>
    </location>
</feature>
<reference evidence="9 10" key="1">
    <citation type="submission" date="2017-01" db="EMBL/GenBank/DDBJ databases">
        <authorList>
            <person name="Mah S.A."/>
            <person name="Swanson W.J."/>
            <person name="Moy G.W."/>
            <person name="Vacquier V.D."/>
        </authorList>
    </citation>
    <scope>NUCLEOTIDE SEQUENCE [LARGE SCALE GENOMIC DNA]</scope>
    <source>
        <strain evidence="9 10">DSM 16927</strain>
    </source>
</reference>
<dbReference type="InterPro" id="IPR019476">
    <property type="entry name" value="T4SS_TraD_DNA-bd"/>
</dbReference>
<keyword evidence="3 7" id="KW-0812">Transmembrane</keyword>
<evidence type="ECO:0000256" key="6">
    <source>
        <dbReference type="SAM" id="MobiDB-lite"/>
    </source>
</evidence>
<feature type="compositionally biased region" description="Polar residues" evidence="6">
    <location>
        <begin position="557"/>
        <end position="580"/>
    </location>
</feature>
<evidence type="ECO:0000256" key="4">
    <source>
        <dbReference type="ARBA" id="ARBA00022989"/>
    </source>
</evidence>
<dbReference type="SUPFAM" id="SSF52540">
    <property type="entry name" value="P-loop containing nucleoside triphosphate hydrolases"/>
    <property type="match status" value="1"/>
</dbReference>
<protein>
    <submittedName>
        <fullName evidence="9">Type IV secretory pathway, VirD4 component, TraG/TraD family ATPase</fullName>
    </submittedName>
</protein>
<feature type="transmembrane region" description="Helical" evidence="7">
    <location>
        <begin position="157"/>
        <end position="178"/>
    </location>
</feature>
<keyword evidence="2" id="KW-1003">Cell membrane</keyword>
<evidence type="ECO:0000256" key="3">
    <source>
        <dbReference type="ARBA" id="ARBA00022692"/>
    </source>
</evidence>
<sequence length="653" mass="73216">MYVEKNYKFFQHTFGEKEYICIVELQKCNFSSFVFSRQLVSCLFYICIMNIPGLQYLFKAVLAIICVAFLSMNILFVTAPIAKLLIPETALHSPLGLFMKAPFWLCLSLSLYGVSFWHITYKMGKFQNFITGFIYVGMMTAVFSFTAGAIAEISQSVIGYFGLIILAAPILISGFYLVKDFRKPKEKKAEEQKFSDKKDDESLNFKTKSGIIQLANPYRGIYIQGGAGSGKSGSIFEPIIKQVAQQGYTGILYDFKSPELTDKIRGSYYGKAIAFRNVDFKNPHQSDRINPIATHYLTKSVIAIEYSQALVNNLIPESIKKSDFWSNNTKMIIAGVIWWLREEHPEYCTIPHAISLLLHTNIKSLLEKISQNYEAGGMVASLRQSVENEAQNQVAGILSTIQTAVAQLNTKDVFWILSKNDVDLNLNNPEKPTFLCLGNDSTLPQVYAPIISLIISVGMRQMNKPGQQKSVVLLDEAPTIYIPNIEQIPATARSNKIATIFGVQDFSQLVDNYGEDKAQIIISNLGNQFFGRVTNGRTAEMVAKLFSKEDRTYIGKNTGTGTSGQVIHTQSNQSSGMSESIQERDRVKVSDLINLNTGEFYGIIAEGQPKEFFKTQFLADFAESKENDKCAVTDKEMQDNYFRIIEEAKAIVS</sequence>
<proteinExistence type="predicted"/>
<organism evidence="9 10">
    <name type="scientific">Chryseobacterium joostei</name>
    <dbReference type="NCBI Taxonomy" id="112234"/>
    <lineage>
        <taxon>Bacteria</taxon>
        <taxon>Pseudomonadati</taxon>
        <taxon>Bacteroidota</taxon>
        <taxon>Flavobacteriia</taxon>
        <taxon>Flavobacteriales</taxon>
        <taxon>Weeksellaceae</taxon>
        <taxon>Chryseobacterium group</taxon>
        <taxon>Chryseobacterium</taxon>
    </lineage>
</organism>
<feature type="transmembrane region" description="Helical" evidence="7">
    <location>
        <begin position="60"/>
        <end position="81"/>
    </location>
</feature>
<accession>A0A1N7KNL3</accession>
<comment type="subcellular location">
    <subcellularLocation>
        <location evidence="1">Cell membrane</location>
        <topology evidence="1">Multi-pass membrane protein</topology>
    </subcellularLocation>
</comment>
<gene>
    <name evidence="9" type="ORF">SAMN05421768_11614</name>
</gene>
<keyword evidence="5 7" id="KW-0472">Membrane</keyword>
<feature type="region of interest" description="Disordered" evidence="6">
    <location>
        <begin position="557"/>
        <end position="581"/>
    </location>
</feature>
<dbReference type="InterPro" id="IPR027417">
    <property type="entry name" value="P-loop_NTPase"/>
</dbReference>
<dbReference type="GO" id="GO:0005886">
    <property type="term" value="C:plasma membrane"/>
    <property type="evidence" value="ECO:0007669"/>
    <property type="project" value="UniProtKB-SubCell"/>
</dbReference>
<keyword evidence="4 7" id="KW-1133">Transmembrane helix</keyword>
<evidence type="ECO:0000259" key="8">
    <source>
        <dbReference type="Pfam" id="PF10412"/>
    </source>
</evidence>
<dbReference type="Pfam" id="PF10412">
    <property type="entry name" value="TrwB_AAD_bind"/>
    <property type="match status" value="1"/>
</dbReference>
<dbReference type="PANTHER" id="PTHR37937:SF1">
    <property type="entry name" value="CONJUGATIVE TRANSFER: DNA TRANSPORT"/>
    <property type="match status" value="1"/>
</dbReference>
<dbReference type="AlphaFoldDB" id="A0A1N7KNL3"/>